<evidence type="ECO:0000256" key="1">
    <source>
        <dbReference type="ARBA" id="ARBA00023125"/>
    </source>
</evidence>
<dbReference type="InterPro" id="IPR013570">
    <property type="entry name" value="Tscrpt_reg_YsiA_C"/>
</dbReference>
<dbReference type="InterPro" id="IPR036271">
    <property type="entry name" value="Tet_transcr_reg_TetR-rel_C_sf"/>
</dbReference>
<sequence>MNKREAQAIETKNRITQIAIDMILNSNFNNVTVDHICSKANVSKGAFYHHFNSKSDIVVEIYKNKVIDSYQVENKIYQSTSSIGKIHETILSFLELIYNGGIEIVKQVFIHEIQTDLKYYISEGLIVFDHLKSLIEDGQKSGEIRTDLNSTDLSLYIIKFSRGLLYDWCIYKGKYNFIEKATKDLNLFLDSIRKL</sequence>
<organism evidence="4 5">
    <name type="scientific">Clostridium weizhouense</name>
    <dbReference type="NCBI Taxonomy" id="2859781"/>
    <lineage>
        <taxon>Bacteria</taxon>
        <taxon>Bacillati</taxon>
        <taxon>Bacillota</taxon>
        <taxon>Clostridia</taxon>
        <taxon>Eubacteriales</taxon>
        <taxon>Clostridiaceae</taxon>
        <taxon>Clostridium</taxon>
    </lineage>
</organism>
<dbReference type="SUPFAM" id="SSF48498">
    <property type="entry name" value="Tetracyclin repressor-like, C-terminal domain"/>
    <property type="match status" value="1"/>
</dbReference>
<accession>A0ABS7AQ59</accession>
<dbReference type="EMBL" id="JAHXPT010000008">
    <property type="protein sequence ID" value="MBW6410689.1"/>
    <property type="molecule type" value="Genomic_DNA"/>
</dbReference>
<evidence type="ECO:0000313" key="4">
    <source>
        <dbReference type="EMBL" id="MBW6410689.1"/>
    </source>
</evidence>
<evidence type="ECO:0000259" key="3">
    <source>
        <dbReference type="PROSITE" id="PS50977"/>
    </source>
</evidence>
<feature type="DNA-binding region" description="H-T-H motif" evidence="2">
    <location>
        <begin position="32"/>
        <end position="51"/>
    </location>
</feature>
<name>A0ABS7AQ59_9CLOT</name>
<proteinExistence type="predicted"/>
<protein>
    <submittedName>
        <fullName evidence="4">TetR/AcrR family transcriptional regulator</fullName>
    </submittedName>
</protein>
<keyword evidence="1 2" id="KW-0238">DNA-binding</keyword>
<comment type="caution">
    <text evidence="4">The sequence shown here is derived from an EMBL/GenBank/DDBJ whole genome shotgun (WGS) entry which is preliminary data.</text>
</comment>
<dbReference type="Proteomes" id="UP001519921">
    <property type="component" value="Unassembled WGS sequence"/>
</dbReference>
<dbReference type="InterPro" id="IPR050624">
    <property type="entry name" value="HTH-type_Tx_Regulator"/>
</dbReference>
<feature type="domain" description="HTH tetR-type" evidence="3">
    <location>
        <begin position="9"/>
        <end position="69"/>
    </location>
</feature>
<dbReference type="Gene3D" id="1.10.357.10">
    <property type="entry name" value="Tetracycline Repressor, domain 2"/>
    <property type="match status" value="1"/>
</dbReference>
<dbReference type="Pfam" id="PF00440">
    <property type="entry name" value="TetR_N"/>
    <property type="match status" value="1"/>
</dbReference>
<dbReference type="SUPFAM" id="SSF46689">
    <property type="entry name" value="Homeodomain-like"/>
    <property type="match status" value="1"/>
</dbReference>
<dbReference type="RefSeq" id="WP_219780151.1">
    <property type="nucleotide sequence ID" value="NZ_JAHXPT010000008.1"/>
</dbReference>
<dbReference type="PROSITE" id="PS50977">
    <property type="entry name" value="HTH_TETR_2"/>
    <property type="match status" value="1"/>
</dbReference>
<gene>
    <name evidence="4" type="ORF">KYD98_11330</name>
</gene>
<dbReference type="Pfam" id="PF08359">
    <property type="entry name" value="TetR_C_4"/>
    <property type="match status" value="1"/>
</dbReference>
<evidence type="ECO:0000313" key="5">
    <source>
        <dbReference type="Proteomes" id="UP001519921"/>
    </source>
</evidence>
<dbReference type="InterPro" id="IPR001647">
    <property type="entry name" value="HTH_TetR"/>
</dbReference>
<dbReference type="InterPro" id="IPR009057">
    <property type="entry name" value="Homeodomain-like_sf"/>
</dbReference>
<reference evidence="4 5" key="1">
    <citation type="submission" date="2021-07" db="EMBL/GenBank/DDBJ databases">
        <title>Clostridium weizhouense sp. nov., an anaerobic bacterium isolated from activated sludge of Petroleum wastewater.</title>
        <authorList>
            <person name="Li Q."/>
        </authorList>
    </citation>
    <scope>NUCLEOTIDE SEQUENCE [LARGE SCALE GENOMIC DNA]</scope>
    <source>
        <strain evidence="4 5">YB-6</strain>
    </source>
</reference>
<evidence type="ECO:0000256" key="2">
    <source>
        <dbReference type="PROSITE-ProRule" id="PRU00335"/>
    </source>
</evidence>
<dbReference type="PANTHER" id="PTHR43479:SF11">
    <property type="entry name" value="ACREF_ENVCD OPERON REPRESSOR-RELATED"/>
    <property type="match status" value="1"/>
</dbReference>
<dbReference type="PANTHER" id="PTHR43479">
    <property type="entry name" value="ACREF/ENVCD OPERON REPRESSOR-RELATED"/>
    <property type="match status" value="1"/>
</dbReference>
<keyword evidence="5" id="KW-1185">Reference proteome</keyword>